<keyword evidence="3 4" id="KW-0456">Lyase</keyword>
<dbReference type="EC" id="4.2.1.113" evidence="4 5"/>
<name>A0ABT7ARL5_9CYAN</name>
<evidence type="ECO:0000256" key="1">
    <source>
        <dbReference type="ARBA" id="ARBA00022723"/>
    </source>
</evidence>
<keyword evidence="8" id="KW-1185">Reference proteome</keyword>
<dbReference type="SUPFAM" id="SSF51604">
    <property type="entry name" value="Enolase C-terminal domain-like"/>
    <property type="match status" value="1"/>
</dbReference>
<keyword evidence="2 4" id="KW-0460">Magnesium</keyword>
<dbReference type="EMBL" id="JAQOSP010000063">
    <property type="protein sequence ID" value="MDJ1169541.1"/>
    <property type="molecule type" value="Genomic_DNA"/>
</dbReference>
<evidence type="ECO:0000256" key="5">
    <source>
        <dbReference type="NCBIfam" id="TIGR01927"/>
    </source>
</evidence>
<reference evidence="7 8" key="1">
    <citation type="submission" date="2023-01" db="EMBL/GenBank/DDBJ databases">
        <title>Novel diversity within Roseofilum (Cyanobacteria; Desertifilaceae) from marine benthic mats with descriptions of four novel species.</title>
        <authorList>
            <person name="Wang Y."/>
            <person name="Berthold D.E."/>
            <person name="Hu J."/>
            <person name="Lefler F.W."/>
            <person name="Laughinghouse H.D. IV."/>
        </authorList>
    </citation>
    <scope>NUCLEOTIDE SEQUENCE [LARGE SCALE GENOMIC DNA]</scope>
    <source>
        <strain evidence="7 8">BLCC-M154</strain>
    </source>
</reference>
<feature type="binding site" evidence="4">
    <location>
        <position position="182"/>
    </location>
    <ligand>
        <name>Mg(2+)</name>
        <dbReference type="ChEBI" id="CHEBI:18420"/>
    </ligand>
</feature>
<dbReference type="SFLD" id="SFLDG00180">
    <property type="entry name" value="muconate_cycloisomerase"/>
    <property type="match status" value="1"/>
</dbReference>
<dbReference type="NCBIfam" id="NF002739">
    <property type="entry name" value="PRK02714.1"/>
    <property type="match status" value="1"/>
</dbReference>
<evidence type="ECO:0000259" key="6">
    <source>
        <dbReference type="SMART" id="SM00922"/>
    </source>
</evidence>
<feature type="domain" description="Mandelate racemase/muconate lactonizing enzyme C-terminal" evidence="6">
    <location>
        <begin position="133"/>
        <end position="229"/>
    </location>
</feature>
<dbReference type="Pfam" id="PF21508">
    <property type="entry name" value="MenC_N"/>
    <property type="match status" value="1"/>
</dbReference>
<dbReference type="Pfam" id="PF13378">
    <property type="entry name" value="MR_MLE_C"/>
    <property type="match status" value="1"/>
</dbReference>
<feature type="binding site" evidence="4">
    <location>
        <position position="208"/>
    </location>
    <ligand>
        <name>Mg(2+)</name>
        <dbReference type="ChEBI" id="CHEBI:18420"/>
    </ligand>
</feature>
<evidence type="ECO:0000313" key="7">
    <source>
        <dbReference type="EMBL" id="MDJ1169541.1"/>
    </source>
</evidence>
<accession>A0ABT7ARL5</accession>
<dbReference type="InterPro" id="IPR041338">
    <property type="entry name" value="OSBS_N"/>
</dbReference>
<dbReference type="NCBIfam" id="TIGR01927">
    <property type="entry name" value="menC_gam_Gplu"/>
    <property type="match status" value="1"/>
</dbReference>
<protein>
    <recommendedName>
        <fullName evidence="4 5">o-succinylbenzoate synthase</fullName>
        <shortName evidence="4">OSB synthase</shortName>
        <shortName evidence="4">OSBS</shortName>
        <ecNumber evidence="4 5">4.2.1.113</ecNumber>
    </recommendedName>
    <alternativeName>
        <fullName evidence="4">4-(2'-carboxyphenyl)-4-oxybutyric acid synthase</fullName>
    </alternativeName>
    <alternativeName>
        <fullName evidence="4">o-succinylbenzoic acid synthase</fullName>
    </alternativeName>
</protein>
<comment type="pathway">
    <text evidence="4">Cofactor biosynthesis; phylloquinone biosynthesis.</text>
</comment>
<proteinExistence type="inferred from homology"/>
<comment type="cofactor">
    <cofactor evidence="4">
        <name>a divalent metal cation</name>
        <dbReference type="ChEBI" id="CHEBI:60240"/>
    </cofactor>
</comment>
<dbReference type="SUPFAM" id="SSF54826">
    <property type="entry name" value="Enolase N-terminal domain-like"/>
    <property type="match status" value="1"/>
</dbReference>
<evidence type="ECO:0000256" key="2">
    <source>
        <dbReference type="ARBA" id="ARBA00022842"/>
    </source>
</evidence>
<dbReference type="InterPro" id="IPR036849">
    <property type="entry name" value="Enolase-like_C_sf"/>
</dbReference>
<comment type="function">
    <text evidence="4">Converts 2-succinyl-6-hydroxy-2,4-cyclohexadiene-1-carboxylate (SHCHC) to 2-succinylbenzoate (OSB).</text>
</comment>
<keyword evidence="1 4" id="KW-0479">Metal-binding</keyword>
<dbReference type="InterPro" id="IPR013342">
    <property type="entry name" value="Mandelate_racemase_C"/>
</dbReference>
<dbReference type="HAMAP" id="MF_00470">
    <property type="entry name" value="MenC_1"/>
    <property type="match status" value="1"/>
</dbReference>
<evidence type="ECO:0000256" key="3">
    <source>
        <dbReference type="ARBA" id="ARBA00023239"/>
    </source>
</evidence>
<dbReference type="Gene3D" id="3.20.20.120">
    <property type="entry name" value="Enolase-like C-terminal domain"/>
    <property type="match status" value="1"/>
</dbReference>
<dbReference type="Proteomes" id="UP001235303">
    <property type="component" value="Unassembled WGS sequence"/>
</dbReference>
<feature type="active site" description="Proton donor" evidence="4">
    <location>
        <position position="153"/>
    </location>
</feature>
<gene>
    <name evidence="4" type="primary">menC</name>
    <name evidence="7" type="ORF">PMG71_08900</name>
</gene>
<dbReference type="InterPro" id="IPR010196">
    <property type="entry name" value="OSB_synthase_MenC1"/>
</dbReference>
<feature type="binding site" evidence="4">
    <location>
        <position position="233"/>
    </location>
    <ligand>
        <name>Mg(2+)</name>
        <dbReference type="ChEBI" id="CHEBI:18420"/>
    </ligand>
</feature>
<dbReference type="SFLD" id="SFLDF00009">
    <property type="entry name" value="o-succinylbenzoate_synthase"/>
    <property type="match status" value="1"/>
</dbReference>
<dbReference type="SMART" id="SM00922">
    <property type="entry name" value="MR_MLE"/>
    <property type="match status" value="1"/>
</dbReference>
<dbReference type="InterPro" id="IPR029065">
    <property type="entry name" value="Enolase_C-like"/>
</dbReference>
<dbReference type="PANTHER" id="PTHR48073:SF6">
    <property type="entry name" value="PROTEIN PHYLLO, CHLOROPLASTIC-LIKE"/>
    <property type="match status" value="1"/>
</dbReference>
<dbReference type="InterPro" id="IPR029017">
    <property type="entry name" value="Enolase-like_N"/>
</dbReference>
<comment type="pathway">
    <text evidence="4">Quinol/quinone metabolism; 1,4-dihydroxy-2-naphthoate biosynthesis; 1,4-dihydroxy-2-naphthoate from chorismate: step 4/7.</text>
</comment>
<dbReference type="Gene3D" id="3.30.390.10">
    <property type="entry name" value="Enolase-like, N-terminal domain"/>
    <property type="match status" value="1"/>
</dbReference>
<dbReference type="PANTHER" id="PTHR48073">
    <property type="entry name" value="O-SUCCINYLBENZOATE SYNTHASE-RELATED"/>
    <property type="match status" value="1"/>
</dbReference>
<comment type="catalytic activity">
    <reaction evidence="4">
        <text>(1R,6R)-6-hydroxy-2-succinyl-cyclohexa-2,4-diene-1-carboxylate = 2-succinylbenzoate + H2O</text>
        <dbReference type="Rhea" id="RHEA:10196"/>
        <dbReference type="ChEBI" id="CHEBI:15377"/>
        <dbReference type="ChEBI" id="CHEBI:18325"/>
        <dbReference type="ChEBI" id="CHEBI:58689"/>
        <dbReference type="EC" id="4.2.1.113"/>
    </reaction>
</comment>
<sequence length="329" mass="36940">MGINFNNYQENTKYQLRIEPYCRRFKQPLQTHHGLWRDRQGIWIQLRPMTASELGEEGWGEIAPLPSFGSENLTEALAFCHSFGGEISFKQITSIPDRFPACQFGFESALIDLQALEDPPHLTNICGLLPTGKAALDPKLPIWNQGYQTLKWKIAVAEISQELKLFQDLLSILPEGVKLRLDANGGLTEQEAHQWLQACAGQPVEFLEQPLGVSEFPAMLTLCKQYQTPLALDESIATWQQFLQVYHQGWPGIMVIKPAIFGFPSRLIDFCQTHPVDIVISSVFETAIARKMLLRLVATLPNLDRALGFGTDRWFEEGIGGWGDGEIGG</sequence>
<dbReference type="CDD" id="cd03320">
    <property type="entry name" value="OSBS"/>
    <property type="match status" value="1"/>
</dbReference>
<dbReference type="RefSeq" id="WP_283753299.1">
    <property type="nucleotide sequence ID" value="NZ_JAQOSP010000063.1"/>
</dbReference>
<comment type="caution">
    <text evidence="7">The sequence shown here is derived from an EMBL/GenBank/DDBJ whole genome shotgun (WGS) entry which is preliminary data.</text>
</comment>
<dbReference type="GO" id="GO:0043748">
    <property type="term" value="F:O-succinylbenzoate synthase activity"/>
    <property type="evidence" value="ECO:0007669"/>
    <property type="project" value="UniProtKB-EC"/>
</dbReference>
<evidence type="ECO:0000256" key="4">
    <source>
        <dbReference type="HAMAP-Rule" id="MF_00470"/>
    </source>
</evidence>
<feature type="active site" description="Proton acceptor" evidence="4">
    <location>
        <position position="257"/>
    </location>
</feature>
<dbReference type="SFLD" id="SFLDS00001">
    <property type="entry name" value="Enolase"/>
    <property type="match status" value="1"/>
</dbReference>
<organism evidence="7 8">
    <name type="scientific">Roseofilum acuticapitatum BLCC-M154</name>
    <dbReference type="NCBI Taxonomy" id="3022444"/>
    <lineage>
        <taxon>Bacteria</taxon>
        <taxon>Bacillati</taxon>
        <taxon>Cyanobacteriota</taxon>
        <taxon>Cyanophyceae</taxon>
        <taxon>Desertifilales</taxon>
        <taxon>Desertifilaceae</taxon>
        <taxon>Roseofilum</taxon>
        <taxon>Roseofilum acuticapitatum</taxon>
    </lineage>
</organism>
<comment type="similarity">
    <text evidence="4">Belongs to the mandelate racemase/muconate lactonizing enzyme family. MenC type 1 subfamily.</text>
</comment>
<evidence type="ECO:0000313" key="8">
    <source>
        <dbReference type="Proteomes" id="UP001235303"/>
    </source>
</evidence>